<sequence>MTLPLSADIQVITAEINSYKQIAGQSIYEIGKRLKHVKINDLAHGEWMRWLNEIEMSHQTAQKFIQVHEQFGNLAMSRGIPTGKIFEMLSLPESVDRNKFLSESHIIPTTGETKTVDEMTVRELREVKKSLKEAERRAKESEELLESTKTAADYWKDQASKAQNTPPRIETVTVEKIPDDLKNEIEESRFKIKNLQAGYQEAVQKLKEFELRETVDFDEEQAALQRKKLMHEADLTTIHLRIHIKQFLEKAAVGTFMQGAIAHSNDLEKKQLSQSLEMLESYVSQLKAALNGRKLGGIINE</sequence>
<name>A0A7X3FIP0_9BACL</name>
<dbReference type="AlphaFoldDB" id="A0A7X3FIP0"/>
<dbReference type="Pfam" id="PF11300">
    <property type="entry name" value="DUF3102"/>
    <property type="match status" value="1"/>
</dbReference>
<dbReference type="EMBL" id="RHLK01000006">
    <property type="protein sequence ID" value="MVP00390.1"/>
    <property type="molecule type" value="Genomic_DNA"/>
</dbReference>
<comment type="caution">
    <text evidence="2">The sequence shown here is derived from an EMBL/GenBank/DDBJ whole genome shotgun (WGS) entry which is preliminary data.</text>
</comment>
<keyword evidence="1" id="KW-0175">Coiled coil</keyword>
<gene>
    <name evidence="2" type="ORF">EDM21_12790</name>
</gene>
<evidence type="ECO:0000313" key="2">
    <source>
        <dbReference type="EMBL" id="MVP00390.1"/>
    </source>
</evidence>
<reference evidence="2 3" key="1">
    <citation type="journal article" date="2019" name="Microorganisms">
        <title>Paenibacillus lutrae sp. nov., A Chitinolytic Species Isolated from A River Otter in Castril Natural Park, Granada, Spain.</title>
        <authorList>
            <person name="Rodriguez M."/>
            <person name="Reina J.C."/>
            <person name="Bejar V."/>
            <person name="Llamas I."/>
        </authorList>
    </citation>
    <scope>NUCLEOTIDE SEQUENCE [LARGE SCALE GENOMIC DNA]</scope>
    <source>
        <strain evidence="2 3">N10</strain>
    </source>
</reference>
<dbReference type="Proteomes" id="UP000490800">
    <property type="component" value="Unassembled WGS sequence"/>
</dbReference>
<proteinExistence type="predicted"/>
<dbReference type="InterPro" id="IPR021451">
    <property type="entry name" value="DUF3102"/>
</dbReference>
<dbReference type="OrthoDB" id="2200242at2"/>
<evidence type="ECO:0000256" key="1">
    <source>
        <dbReference type="SAM" id="Coils"/>
    </source>
</evidence>
<protein>
    <submittedName>
        <fullName evidence="2">DUF3102 domain-containing protein</fullName>
    </submittedName>
</protein>
<evidence type="ECO:0000313" key="3">
    <source>
        <dbReference type="Proteomes" id="UP000490800"/>
    </source>
</evidence>
<feature type="coiled-coil region" evidence="1">
    <location>
        <begin position="121"/>
        <end position="151"/>
    </location>
</feature>
<accession>A0A7X3FIP0</accession>
<keyword evidence="3" id="KW-1185">Reference proteome</keyword>
<organism evidence="2 3">
    <name type="scientific">Paenibacillus lutrae</name>
    <dbReference type="NCBI Taxonomy" id="2078573"/>
    <lineage>
        <taxon>Bacteria</taxon>
        <taxon>Bacillati</taxon>
        <taxon>Bacillota</taxon>
        <taxon>Bacilli</taxon>
        <taxon>Bacillales</taxon>
        <taxon>Paenibacillaceae</taxon>
        <taxon>Paenibacillus</taxon>
    </lineage>
</organism>